<evidence type="ECO:0000256" key="3">
    <source>
        <dbReference type="ARBA" id="ARBA00012756"/>
    </source>
</evidence>
<dbReference type="EMBL" id="BAAANT010000038">
    <property type="protein sequence ID" value="GAA2153527.1"/>
    <property type="molecule type" value="Genomic_DNA"/>
</dbReference>
<evidence type="ECO:0000259" key="7">
    <source>
        <dbReference type="Pfam" id="PF02449"/>
    </source>
</evidence>
<dbReference type="InterPro" id="IPR029062">
    <property type="entry name" value="Class_I_gatase-like"/>
</dbReference>
<dbReference type="InterPro" id="IPR003476">
    <property type="entry name" value="Glyco_hydro_42"/>
</dbReference>
<accession>A0ABN3A435</accession>
<evidence type="ECO:0000313" key="10">
    <source>
        <dbReference type="EMBL" id="GAA2153527.1"/>
    </source>
</evidence>
<dbReference type="InterPro" id="IPR013739">
    <property type="entry name" value="Beta_galactosidase_C"/>
</dbReference>
<dbReference type="Gene3D" id="3.20.20.80">
    <property type="entry name" value="Glycosidases"/>
    <property type="match status" value="1"/>
</dbReference>
<dbReference type="PANTHER" id="PTHR36447">
    <property type="entry name" value="BETA-GALACTOSIDASE GANA"/>
    <property type="match status" value="1"/>
</dbReference>
<organism evidence="10 11">
    <name type="scientific">Kitasatospora kazusensis</name>
    <dbReference type="NCBI Taxonomy" id="407974"/>
    <lineage>
        <taxon>Bacteria</taxon>
        <taxon>Bacillati</taxon>
        <taxon>Actinomycetota</taxon>
        <taxon>Actinomycetes</taxon>
        <taxon>Kitasatosporales</taxon>
        <taxon>Streptomycetaceae</taxon>
        <taxon>Kitasatospora</taxon>
    </lineage>
</organism>
<dbReference type="SUPFAM" id="SSF52317">
    <property type="entry name" value="Class I glutamine amidotransferase-like"/>
    <property type="match status" value="1"/>
</dbReference>
<dbReference type="Pfam" id="PF08533">
    <property type="entry name" value="Glyco_hydro_42C"/>
    <property type="match status" value="1"/>
</dbReference>
<evidence type="ECO:0000259" key="8">
    <source>
        <dbReference type="Pfam" id="PF08532"/>
    </source>
</evidence>
<keyword evidence="11" id="KW-1185">Reference proteome</keyword>
<dbReference type="CDD" id="cd03143">
    <property type="entry name" value="A4_beta-galactosidase_middle_domain"/>
    <property type="match status" value="1"/>
</dbReference>
<keyword evidence="5 6" id="KW-0326">Glycosidase</keyword>
<evidence type="ECO:0000259" key="9">
    <source>
        <dbReference type="Pfam" id="PF08533"/>
    </source>
</evidence>
<evidence type="ECO:0000256" key="4">
    <source>
        <dbReference type="ARBA" id="ARBA00022801"/>
    </source>
</evidence>
<dbReference type="InterPro" id="IPR013738">
    <property type="entry name" value="Beta_galactosidase_Trimer"/>
</dbReference>
<dbReference type="InterPro" id="IPR013780">
    <property type="entry name" value="Glyco_hydro_b"/>
</dbReference>
<feature type="domain" description="Beta-galactosidase C-terminal" evidence="9">
    <location>
        <begin position="617"/>
        <end position="674"/>
    </location>
</feature>
<dbReference type="Pfam" id="PF08532">
    <property type="entry name" value="Glyco_hydro_42M"/>
    <property type="match status" value="1"/>
</dbReference>
<evidence type="ECO:0000256" key="1">
    <source>
        <dbReference type="ARBA" id="ARBA00001412"/>
    </source>
</evidence>
<comment type="catalytic activity">
    <reaction evidence="1 6">
        <text>Hydrolysis of terminal non-reducing beta-D-galactose residues in beta-D-galactosides.</text>
        <dbReference type="EC" id="3.2.1.23"/>
    </reaction>
</comment>
<evidence type="ECO:0000256" key="5">
    <source>
        <dbReference type="ARBA" id="ARBA00023295"/>
    </source>
</evidence>
<evidence type="ECO:0000313" key="11">
    <source>
        <dbReference type="Proteomes" id="UP001422759"/>
    </source>
</evidence>
<name>A0ABN3A435_9ACTN</name>
<dbReference type="InterPro" id="IPR017853">
    <property type="entry name" value="GH"/>
</dbReference>
<dbReference type="PIRSF" id="PIRSF001084">
    <property type="entry name" value="B-galactosidase"/>
    <property type="match status" value="1"/>
</dbReference>
<feature type="domain" description="Beta-galactosidase trimerisation" evidence="8">
    <location>
        <begin position="404"/>
        <end position="594"/>
    </location>
</feature>
<gene>
    <name evidence="10" type="ORF">GCM10009760_51330</name>
</gene>
<protein>
    <recommendedName>
        <fullName evidence="3 6">Beta-galactosidase</fullName>
        <shortName evidence="6">Beta-gal</shortName>
        <ecNumber evidence="3 6">3.2.1.23</ecNumber>
    </recommendedName>
</protein>
<evidence type="ECO:0000256" key="6">
    <source>
        <dbReference type="PIRNR" id="PIRNR001084"/>
    </source>
</evidence>
<proteinExistence type="inferred from homology"/>
<dbReference type="EC" id="3.2.1.23" evidence="3 6"/>
<dbReference type="Gene3D" id="3.40.50.880">
    <property type="match status" value="1"/>
</dbReference>
<reference evidence="10 11" key="1">
    <citation type="journal article" date="2019" name="Int. J. Syst. Evol. Microbiol.">
        <title>The Global Catalogue of Microorganisms (GCM) 10K type strain sequencing project: providing services to taxonomists for standard genome sequencing and annotation.</title>
        <authorList>
            <consortium name="The Broad Institute Genomics Platform"/>
            <consortium name="The Broad Institute Genome Sequencing Center for Infectious Disease"/>
            <person name="Wu L."/>
            <person name="Ma J."/>
        </authorList>
    </citation>
    <scope>NUCLEOTIDE SEQUENCE [LARGE SCALE GENOMIC DNA]</scope>
    <source>
        <strain evidence="10 11">JCM 14560</strain>
    </source>
</reference>
<comment type="similarity">
    <text evidence="2 6">Belongs to the glycosyl hydrolase 42 family.</text>
</comment>
<dbReference type="Proteomes" id="UP001422759">
    <property type="component" value="Unassembled WGS sequence"/>
</dbReference>
<comment type="caution">
    <text evidence="10">The sequence shown here is derived from an EMBL/GenBank/DDBJ whole genome shotgun (WGS) entry which is preliminary data.</text>
</comment>
<dbReference type="SUPFAM" id="SSF51445">
    <property type="entry name" value="(Trans)glycosidases"/>
    <property type="match status" value="1"/>
</dbReference>
<dbReference type="Gene3D" id="2.60.40.1180">
    <property type="entry name" value="Golgi alpha-mannosidase II"/>
    <property type="match status" value="1"/>
</dbReference>
<evidence type="ECO:0000256" key="2">
    <source>
        <dbReference type="ARBA" id="ARBA00005940"/>
    </source>
</evidence>
<sequence>MHGTGSAARAGLTRTPGLLHGADYNADQWPEHVWAVDAELMRQAGVTTATVGVFAWARLQPAPDVWDFGWLDRLLDLLHTRGIAVGLATATASPPAWLVRAHPGLLPVTADGVRLEFGSRQHYCPSSAVYRAAAVRLTRALAERYRDHPALAFWHIHNEYGDHVAECFCTESAADFRRWLAERHGDVETLNHAWGTAFWSQAYGRFEEIEPPRTAPGPGNPTQLLDWRRFCSDALLACHRAEKAVLDEICPRIPATTNFMSMSKALDYWEWARHEDFVSDDAYPDPADPRAHVTAAMNYDLMRSLGGGRPWLLMEQAPSAVSWRAVNLPKPPELRRLWSLQALARGADGVMSFQWRASAAGAEKFHSALLPHRGTASRGWRETVRFGAELRRLAELAGSRLRGQVAVVLDWDNWWALELDEHPSARMRWPELLRPWYAALYERGVTIDFVRPGAPLDGYRAVLAPNLYLLTEETAHWLTRYVHEGGQLVCGPFSGISDRDDHIHPGGHPGPLRPLLGVVVDEHWPIPDGASTTVRLGPDDLRATLWSEWLETEGARTLAHYASGDLAGRPAVTRNVHGAGTAWYVGCHLGAGIATVLDLALAPAALTPPLPHPLPPGVEATRRHGADGTGYLFLLNHGPDTVRLTLDATGTDLLTGAAVPGRLTLGPLDAAVVRTEPTEERT</sequence>
<dbReference type="PANTHER" id="PTHR36447:SF1">
    <property type="entry name" value="BETA-GALACTOSIDASE GANA"/>
    <property type="match status" value="1"/>
</dbReference>
<dbReference type="RefSeq" id="WP_344468327.1">
    <property type="nucleotide sequence ID" value="NZ_BAAANT010000038.1"/>
</dbReference>
<feature type="domain" description="Glycoside hydrolase family 42 N-terminal" evidence="7">
    <location>
        <begin position="23"/>
        <end position="392"/>
    </location>
</feature>
<dbReference type="Pfam" id="PF02449">
    <property type="entry name" value="Glyco_hydro_42"/>
    <property type="match status" value="1"/>
</dbReference>
<keyword evidence="4 6" id="KW-0378">Hydrolase</keyword>
<dbReference type="InterPro" id="IPR013529">
    <property type="entry name" value="Glyco_hydro_42_N"/>
</dbReference>